<accession>A0AAW2FQD7</accession>
<organism evidence="2 3">
    <name type="scientific">Cardiocondyla obscurior</name>
    <dbReference type="NCBI Taxonomy" id="286306"/>
    <lineage>
        <taxon>Eukaryota</taxon>
        <taxon>Metazoa</taxon>
        <taxon>Ecdysozoa</taxon>
        <taxon>Arthropoda</taxon>
        <taxon>Hexapoda</taxon>
        <taxon>Insecta</taxon>
        <taxon>Pterygota</taxon>
        <taxon>Neoptera</taxon>
        <taxon>Endopterygota</taxon>
        <taxon>Hymenoptera</taxon>
        <taxon>Apocrita</taxon>
        <taxon>Aculeata</taxon>
        <taxon>Formicoidea</taxon>
        <taxon>Formicidae</taxon>
        <taxon>Myrmicinae</taxon>
        <taxon>Cardiocondyla</taxon>
    </lineage>
</organism>
<evidence type="ECO:0000256" key="1">
    <source>
        <dbReference type="SAM" id="MobiDB-lite"/>
    </source>
</evidence>
<keyword evidence="3" id="KW-1185">Reference proteome</keyword>
<dbReference type="AlphaFoldDB" id="A0AAW2FQD7"/>
<name>A0AAW2FQD7_9HYME</name>
<feature type="compositionally biased region" description="Basic and acidic residues" evidence="1">
    <location>
        <begin position="13"/>
        <end position="22"/>
    </location>
</feature>
<feature type="region of interest" description="Disordered" evidence="1">
    <location>
        <begin position="62"/>
        <end position="104"/>
    </location>
</feature>
<evidence type="ECO:0000313" key="2">
    <source>
        <dbReference type="EMBL" id="KAL0116082.1"/>
    </source>
</evidence>
<comment type="caution">
    <text evidence="2">The sequence shown here is derived from an EMBL/GenBank/DDBJ whole genome shotgun (WGS) entry which is preliminary data.</text>
</comment>
<feature type="region of interest" description="Disordered" evidence="1">
    <location>
        <begin position="1"/>
        <end position="24"/>
    </location>
</feature>
<evidence type="ECO:0000313" key="3">
    <source>
        <dbReference type="Proteomes" id="UP001430953"/>
    </source>
</evidence>
<sequence>MWRQARPPSRGANRRETRERSGTARRVTVDPNFFFFFLSSAPARTAARGQWISKVAVVVTEKEEKRSRMGESRVKMGSRAPRRWTQHPRGVPRAETDEEDEGARERVRYFRGREKERTRYLIST</sequence>
<feature type="compositionally biased region" description="Basic and acidic residues" evidence="1">
    <location>
        <begin position="62"/>
        <end position="74"/>
    </location>
</feature>
<dbReference type="EMBL" id="JADYXP020000010">
    <property type="protein sequence ID" value="KAL0116082.1"/>
    <property type="molecule type" value="Genomic_DNA"/>
</dbReference>
<reference evidence="2 3" key="1">
    <citation type="submission" date="2023-03" db="EMBL/GenBank/DDBJ databases">
        <title>High recombination rates correlate with genetic variation in Cardiocondyla obscurior ants.</title>
        <authorList>
            <person name="Errbii M."/>
        </authorList>
    </citation>
    <scope>NUCLEOTIDE SEQUENCE [LARGE SCALE GENOMIC DNA]</scope>
    <source>
        <strain evidence="2">Alpha-2009</strain>
        <tissue evidence="2">Whole body</tissue>
    </source>
</reference>
<gene>
    <name evidence="2" type="ORF">PUN28_011144</name>
</gene>
<dbReference type="Proteomes" id="UP001430953">
    <property type="component" value="Unassembled WGS sequence"/>
</dbReference>
<protein>
    <submittedName>
        <fullName evidence="2">Uncharacterized protein</fullName>
    </submittedName>
</protein>
<proteinExistence type="predicted"/>